<name>A0A8J6PAI1_9GAMM</name>
<gene>
    <name evidence="2" type="ORF">H8D24_03105</name>
</gene>
<dbReference type="Pfam" id="PF02470">
    <property type="entry name" value="MlaD"/>
    <property type="match status" value="1"/>
</dbReference>
<evidence type="ECO:0000259" key="1">
    <source>
        <dbReference type="Pfam" id="PF02470"/>
    </source>
</evidence>
<comment type="caution">
    <text evidence="2">The sequence shown here is derived from an EMBL/GenBank/DDBJ whole genome shotgun (WGS) entry which is preliminary data.</text>
</comment>
<dbReference type="PANTHER" id="PTHR33371">
    <property type="entry name" value="INTERMEMBRANE PHOSPHOLIPID TRANSPORT SYSTEM BINDING PROTEIN MLAD-RELATED"/>
    <property type="match status" value="1"/>
</dbReference>
<protein>
    <submittedName>
        <fullName evidence="2">Outer membrane lipid asymmetry maintenance protein MlaD</fullName>
    </submittedName>
</protein>
<dbReference type="Proteomes" id="UP000654401">
    <property type="component" value="Unassembled WGS sequence"/>
</dbReference>
<evidence type="ECO:0000313" key="3">
    <source>
        <dbReference type="Proteomes" id="UP000654401"/>
    </source>
</evidence>
<proteinExistence type="predicted"/>
<evidence type="ECO:0000313" key="2">
    <source>
        <dbReference type="EMBL" id="MBC8519381.1"/>
    </source>
</evidence>
<dbReference type="InterPro" id="IPR003399">
    <property type="entry name" value="Mce/MlaD"/>
</dbReference>
<organism evidence="2 3">
    <name type="scientific">Candidatus Thiopontia autotrophica</name>
    <dbReference type="NCBI Taxonomy" id="2841688"/>
    <lineage>
        <taxon>Bacteria</taxon>
        <taxon>Pseudomonadati</taxon>
        <taxon>Pseudomonadota</taxon>
        <taxon>Gammaproteobacteria</taxon>
        <taxon>Candidatus Thiopontia</taxon>
    </lineage>
</organism>
<dbReference type="PANTHER" id="PTHR33371:SF4">
    <property type="entry name" value="INTERMEMBRANE PHOSPHOLIPID TRANSPORT SYSTEM BINDING PROTEIN MLAD"/>
    <property type="match status" value="1"/>
</dbReference>
<dbReference type="GO" id="GO:0005543">
    <property type="term" value="F:phospholipid binding"/>
    <property type="evidence" value="ECO:0007669"/>
    <property type="project" value="TreeGrafter"/>
</dbReference>
<dbReference type="AlphaFoldDB" id="A0A8J6PAI1"/>
<dbReference type="GO" id="GO:0005548">
    <property type="term" value="F:phospholipid transporter activity"/>
    <property type="evidence" value="ECO:0007669"/>
    <property type="project" value="TreeGrafter"/>
</dbReference>
<sequence length="187" mass="20124">MGLFAGLGIVALLVLAFYVGNLSSYNSDSGYRLEARFDEIGGLKVRAPVTMAGVQVGRVTDVYLDNLEYRAIVEMRIDPEKLSLQRVTESGEQILDKDGVPILVLCGDEPPEDSEAVLFPECATVLYEDAAASILTAGMLGEQYVGIEPGGGGATFLLPGDEIRMTQSSIALEQVIGQFLFNQVDKE</sequence>
<dbReference type="InterPro" id="IPR052336">
    <property type="entry name" value="MlaD_Phospholipid_Transporter"/>
</dbReference>
<accession>A0A8J6PAI1</accession>
<reference evidence="2 3" key="1">
    <citation type="submission" date="2020-08" db="EMBL/GenBank/DDBJ databases">
        <title>Bridging the membrane lipid divide: bacteria of the FCB group superphylum have the potential to synthesize archaeal ether lipids.</title>
        <authorList>
            <person name="Villanueva L."/>
            <person name="Von Meijenfeldt F.A.B."/>
            <person name="Westbye A.B."/>
            <person name="Yadav S."/>
            <person name="Hopmans E.C."/>
            <person name="Dutilh B.E."/>
            <person name="Sinninghe Damste J.S."/>
        </authorList>
    </citation>
    <scope>NUCLEOTIDE SEQUENCE [LARGE SCALE GENOMIC DNA]</scope>
    <source>
        <strain evidence="2">NIOZ-UU100</strain>
    </source>
</reference>
<dbReference type="EMBL" id="JACNFK010000022">
    <property type="protein sequence ID" value="MBC8519381.1"/>
    <property type="molecule type" value="Genomic_DNA"/>
</dbReference>
<feature type="domain" description="Mce/MlaD" evidence="1">
    <location>
        <begin position="30"/>
        <end position="150"/>
    </location>
</feature>